<dbReference type="InterPro" id="IPR010664">
    <property type="entry name" value="LipoPS_assembly_LptC-rel"/>
</dbReference>
<keyword evidence="1" id="KW-0812">Transmembrane</keyword>
<comment type="caution">
    <text evidence="2">The sequence shown here is derived from an EMBL/GenBank/DDBJ whole genome shotgun (WGS) entry which is preliminary data.</text>
</comment>
<dbReference type="EMBL" id="NHRY01000185">
    <property type="protein sequence ID" value="PPQ31703.1"/>
    <property type="molecule type" value="Genomic_DNA"/>
</dbReference>
<keyword evidence="1" id="KW-1133">Transmembrane helix</keyword>
<dbReference type="RefSeq" id="WP_104520011.1">
    <property type="nucleotide sequence ID" value="NZ_NHRY01000185.1"/>
</dbReference>
<sequence length="230" mass="24580">MSLRQGTVNEPQDLPVRSTGGYLLGAGTRLRSLPTPGHIARRRFLITVTKWLLPLAAMMLLALIALWPEIDRATSKARLAMSHVAGEVDGGKLVNARYNGVDEKGRPYTVTAATARQMDADRVVMTMPKGDITLQNGTWLMLTAKDGTYLQKLNQLDLVNNVTLYRDDGTTMHTASASIDTKAGAAAGSAPTHVEGPFGTLDAQGFTVMDSGTAIDFPGPAHVVLNAAEH</sequence>
<keyword evidence="3" id="KW-1185">Reference proteome</keyword>
<evidence type="ECO:0000313" key="3">
    <source>
        <dbReference type="Proteomes" id="UP000239724"/>
    </source>
</evidence>
<dbReference type="AlphaFoldDB" id="A0A2S6NAQ6"/>
<proteinExistence type="predicted"/>
<feature type="transmembrane region" description="Helical" evidence="1">
    <location>
        <begin position="51"/>
        <end position="68"/>
    </location>
</feature>
<reference evidence="2 3" key="1">
    <citation type="journal article" date="2018" name="Arch. Microbiol.">
        <title>New insights into the metabolic potential of the phototrophic purple bacterium Rhodopila globiformis DSM 161(T) from its draft genome sequence and evidence for a vanadium-dependent nitrogenase.</title>
        <authorList>
            <person name="Imhoff J.F."/>
            <person name="Rahn T."/>
            <person name="Kunzel S."/>
            <person name="Neulinger S.C."/>
        </authorList>
    </citation>
    <scope>NUCLEOTIDE SEQUENCE [LARGE SCALE GENOMIC DNA]</scope>
    <source>
        <strain evidence="2 3">DSM 161</strain>
    </source>
</reference>
<dbReference type="Pfam" id="PF06835">
    <property type="entry name" value="LptC"/>
    <property type="match status" value="1"/>
</dbReference>
<organism evidence="2 3">
    <name type="scientific">Rhodopila globiformis</name>
    <name type="common">Rhodopseudomonas globiformis</name>
    <dbReference type="NCBI Taxonomy" id="1071"/>
    <lineage>
        <taxon>Bacteria</taxon>
        <taxon>Pseudomonadati</taxon>
        <taxon>Pseudomonadota</taxon>
        <taxon>Alphaproteobacteria</taxon>
        <taxon>Acetobacterales</taxon>
        <taxon>Acetobacteraceae</taxon>
        <taxon>Rhodopila</taxon>
    </lineage>
</organism>
<accession>A0A2S6NAQ6</accession>
<evidence type="ECO:0008006" key="4">
    <source>
        <dbReference type="Google" id="ProtNLM"/>
    </source>
</evidence>
<dbReference type="Proteomes" id="UP000239724">
    <property type="component" value="Unassembled WGS sequence"/>
</dbReference>
<name>A0A2S6NAQ6_RHOGL</name>
<protein>
    <recommendedName>
        <fullName evidence="4">LPS export ABC transporter periplasmic protein LptC</fullName>
    </recommendedName>
</protein>
<dbReference type="OrthoDB" id="8441710at2"/>
<keyword evidence="1" id="KW-0472">Membrane</keyword>
<gene>
    <name evidence="2" type="ORF">CCS01_16950</name>
</gene>
<dbReference type="Gene3D" id="2.60.450.10">
    <property type="entry name" value="Lipopolysaccharide (LPS) transport protein A like domain"/>
    <property type="match status" value="1"/>
</dbReference>
<evidence type="ECO:0000313" key="2">
    <source>
        <dbReference type="EMBL" id="PPQ31703.1"/>
    </source>
</evidence>
<evidence type="ECO:0000256" key="1">
    <source>
        <dbReference type="SAM" id="Phobius"/>
    </source>
</evidence>